<sequence length="1463" mass="164963">MPVGASGKERQLFLDVLEKVFTFWKTRRTGRRNHEIKKEKNDRELLWEKEEAQFEESGDETEEEEEEEEEAQFEESGDETKEEVVEPKIEKFIQSGQKAEKFNPSRLSRTRPPSRLNWEIHLEEETKKVKGEDKEETKRRHNDEATGEATDPECASVNRYNFRKVQNTLTGIYEHPIALDLDDALTVYSDAPSVASTEEELFIADLVDELFHKVCLDGQPDNETSEAISGAVPELLKAFALKVGYNSSSQMHRDIMFLIHKNRGKVAKHFRERCSHEGASALSSARDSNNNMAWREKMAFWYERTEYSPLAEEHAIGDIIQEEPKNEEEQGFDHPKEVYRNFLSKAPAFEWLVGSLRREILLNPTEPNSMETIQKAIIKSLPSSRKISKTRSAEAFSVVFMTNWNPLKFVVEQEYEDNPNDAIEKAITLTGSIEDAQALTCAQYIRQAWPSTGKFIMKLIKDVVDNWQGAPHTCILPDDTRITGSLQAGSSELLVWALGTEYSVAEIGQQVAWLGTALRSSSSEVGVVAWTPSITTIQTPDRQQVEFAEFSLHSQNLEHTACVTVCERDGCTVPKSPTVFYQLGFTTERRAPQESPILSNGKCWHNMFRNPIVVKGYPIPRRPNLDSGWPHEASTGLEIPLNMMAGLAQTRHVQVFNEMLFIKGFSTLLVPTKKGGDIIIWHLICNHDGDRISYLEKNVSYAEGLSIPELQGARHVVGWCSKSDYYAGAEAANYDIKPSQLPRSHSSLEPVRIIRGPMVTGGPQFAIGNKDTPLRISRKGKGYVNELKWIHRKFFILWDEEDKRGWLINGSSALLHLVRRSLNYESTDEFSSEFCFEEGCIKEPIEKHKASSAIKVFLSEDNMKQKIYPKGEEDFFRVKDRVEELYDILEQTIDHQIFITERGFMNPKLRARKYLEGWDFNDLATLQDPIYPRVATLQTIGKGWVDFTRSINAVTLFGRGFGEIIKPTDASTCAYWAKLPEGNYFLAADVCDLRNIMGMSKGQEMGLMPMQLINDFICHAPQAAFEQCKCADKGEEEHSNLVQVLLPAKFRTILPENTSVRWPNNEGAVIFGHNASFKWFWRDTGDPEEGEPASPDEGFRTPPWDSGIGSSLNFESEDYTIGIMCALQKELLAVRALFDSKHENILVPKQDTNHYVLGCIGQHNVVATCLPSGEYGTNAAAHTISHMIRSFTNLQLCCLVGIGAGVPSTENKIRLGDVVISHPIGIHPGVIQYDLGQALKGKFKRTGSLQRPPTFVLTAISCLRSDPNLSSQPLQKYIEDIIKENPEYKFPGRQHDKLLATECLDDPNHKTCENQSENHINIHYGLIASGNQVIKDAGFRDRLSANYKVLCIEMEAAGVMNGFPCLVVRGICDYADSEKNDLWQEYASATAAAYVKLLLSVVREADGNGSERIFPRKRAALQHWDTPTELHKKLRRKSDASSLISTATESQNCATTISPLADS</sequence>
<dbReference type="PANTHER" id="PTHR46082:SF11">
    <property type="entry name" value="AAA+ ATPASE DOMAIN-CONTAINING PROTEIN-RELATED"/>
    <property type="match status" value="1"/>
</dbReference>
<feature type="compositionally biased region" description="Acidic residues" evidence="1">
    <location>
        <begin position="53"/>
        <end position="77"/>
    </location>
</feature>
<dbReference type="SUPFAM" id="SSF53167">
    <property type="entry name" value="Purine and uridine phosphorylases"/>
    <property type="match status" value="1"/>
</dbReference>
<dbReference type="InterPro" id="IPR000845">
    <property type="entry name" value="Nucleoside_phosphorylase_d"/>
</dbReference>
<evidence type="ECO:0000256" key="1">
    <source>
        <dbReference type="SAM" id="MobiDB-lite"/>
    </source>
</evidence>
<dbReference type="Gene3D" id="3.40.50.1580">
    <property type="entry name" value="Nucleoside phosphorylase domain"/>
    <property type="match status" value="1"/>
</dbReference>
<dbReference type="Pfam" id="PF01048">
    <property type="entry name" value="PNP_UDP_1"/>
    <property type="match status" value="1"/>
</dbReference>
<dbReference type="Proteomes" id="UP001370758">
    <property type="component" value="Unassembled WGS sequence"/>
</dbReference>
<dbReference type="EMBL" id="JAVHJL010000009">
    <property type="protein sequence ID" value="KAK6497564.1"/>
    <property type="molecule type" value="Genomic_DNA"/>
</dbReference>
<comment type="caution">
    <text evidence="3">The sequence shown here is derived from an EMBL/GenBank/DDBJ whole genome shotgun (WGS) entry which is preliminary data.</text>
</comment>
<feature type="compositionally biased region" description="Basic and acidic residues" evidence="1">
    <location>
        <begin position="118"/>
        <end position="144"/>
    </location>
</feature>
<protein>
    <recommendedName>
        <fullName evidence="2">Nucleoside phosphorylase domain-containing protein</fullName>
    </recommendedName>
</protein>
<proteinExistence type="predicted"/>
<feature type="compositionally biased region" description="Basic and acidic residues" evidence="1">
    <location>
        <begin position="78"/>
        <end position="91"/>
    </location>
</feature>
<evidence type="ECO:0000313" key="4">
    <source>
        <dbReference type="Proteomes" id="UP001370758"/>
    </source>
</evidence>
<dbReference type="CDD" id="cd09008">
    <property type="entry name" value="MTAN"/>
    <property type="match status" value="1"/>
</dbReference>
<reference evidence="3 4" key="1">
    <citation type="submission" date="2023-08" db="EMBL/GenBank/DDBJ databases">
        <authorList>
            <person name="Palmer J.M."/>
        </authorList>
    </citation>
    <scope>NUCLEOTIDE SEQUENCE [LARGE SCALE GENOMIC DNA]</scope>
    <source>
        <strain evidence="3 4">TWF481</strain>
    </source>
</reference>
<gene>
    <name evidence="3" type="ORF">TWF481_011971</name>
</gene>
<keyword evidence="4" id="KW-1185">Reference proteome</keyword>
<feature type="region of interest" description="Disordered" evidence="1">
    <location>
        <begin position="32"/>
        <end position="151"/>
    </location>
</feature>
<name>A0AAV9W1R9_9PEZI</name>
<feature type="compositionally biased region" description="Basic and acidic residues" evidence="1">
    <location>
        <begin position="32"/>
        <end position="52"/>
    </location>
</feature>
<dbReference type="InterPro" id="IPR053137">
    <property type="entry name" value="NLR-like"/>
</dbReference>
<evidence type="ECO:0000313" key="3">
    <source>
        <dbReference type="EMBL" id="KAK6497564.1"/>
    </source>
</evidence>
<feature type="region of interest" description="Disordered" evidence="1">
    <location>
        <begin position="1084"/>
        <end position="1104"/>
    </location>
</feature>
<feature type="compositionally biased region" description="Low complexity" evidence="1">
    <location>
        <begin position="104"/>
        <end position="116"/>
    </location>
</feature>
<evidence type="ECO:0000259" key="2">
    <source>
        <dbReference type="Pfam" id="PF01048"/>
    </source>
</evidence>
<accession>A0AAV9W1R9</accession>
<dbReference type="GO" id="GO:0009116">
    <property type="term" value="P:nucleoside metabolic process"/>
    <property type="evidence" value="ECO:0007669"/>
    <property type="project" value="InterPro"/>
</dbReference>
<feature type="domain" description="Nucleoside phosphorylase" evidence="2">
    <location>
        <begin position="1120"/>
        <end position="1396"/>
    </location>
</feature>
<dbReference type="PANTHER" id="PTHR46082">
    <property type="entry name" value="ATP/GTP-BINDING PROTEIN-RELATED"/>
    <property type="match status" value="1"/>
</dbReference>
<dbReference type="InterPro" id="IPR035994">
    <property type="entry name" value="Nucleoside_phosphorylase_sf"/>
</dbReference>
<organism evidence="3 4">
    <name type="scientific">Arthrobotrys musiformis</name>
    <dbReference type="NCBI Taxonomy" id="47236"/>
    <lineage>
        <taxon>Eukaryota</taxon>
        <taxon>Fungi</taxon>
        <taxon>Dikarya</taxon>
        <taxon>Ascomycota</taxon>
        <taxon>Pezizomycotina</taxon>
        <taxon>Orbiliomycetes</taxon>
        <taxon>Orbiliales</taxon>
        <taxon>Orbiliaceae</taxon>
        <taxon>Arthrobotrys</taxon>
    </lineage>
</organism>
<dbReference type="GO" id="GO:0003824">
    <property type="term" value="F:catalytic activity"/>
    <property type="evidence" value="ECO:0007669"/>
    <property type="project" value="InterPro"/>
</dbReference>